<dbReference type="SUPFAM" id="SSF46565">
    <property type="entry name" value="Chaperone J-domain"/>
    <property type="match status" value="1"/>
</dbReference>
<comment type="caution">
    <text evidence="4">The sequence shown here is derived from an EMBL/GenBank/DDBJ whole genome shotgun (WGS) entry which is preliminary data.</text>
</comment>
<evidence type="ECO:0000313" key="4">
    <source>
        <dbReference type="EMBL" id="PSC68447.1"/>
    </source>
</evidence>
<dbReference type="Pfam" id="PF00226">
    <property type="entry name" value="DnaJ"/>
    <property type="match status" value="1"/>
</dbReference>
<dbReference type="InterPro" id="IPR052448">
    <property type="entry name" value="DnaJ_C16_autophagy_reg"/>
</dbReference>
<feature type="domain" description="J" evidence="3">
    <location>
        <begin position="20"/>
        <end position="99"/>
    </location>
</feature>
<accession>A0A2P6V2Y9</accession>
<feature type="signal peptide" evidence="2">
    <location>
        <begin position="1"/>
        <end position="17"/>
    </location>
</feature>
<dbReference type="Gene3D" id="3.40.30.10">
    <property type="entry name" value="Glutaredoxin"/>
    <property type="match status" value="1"/>
</dbReference>
<gene>
    <name evidence="4" type="ORF">C2E20_7959</name>
</gene>
<feature type="region of interest" description="Disordered" evidence="1">
    <location>
        <begin position="831"/>
        <end position="868"/>
    </location>
</feature>
<feature type="compositionally biased region" description="Acidic residues" evidence="1">
    <location>
        <begin position="728"/>
        <end position="738"/>
    </location>
</feature>
<dbReference type="AlphaFoldDB" id="A0A2P6V2Y9"/>
<dbReference type="InterPro" id="IPR036249">
    <property type="entry name" value="Thioredoxin-like_sf"/>
</dbReference>
<dbReference type="PROSITE" id="PS50076">
    <property type="entry name" value="DNAJ_2"/>
    <property type="match status" value="1"/>
</dbReference>
<dbReference type="InterPro" id="IPR036869">
    <property type="entry name" value="J_dom_sf"/>
</dbReference>
<feature type="region of interest" description="Disordered" evidence="1">
    <location>
        <begin position="75"/>
        <end position="94"/>
    </location>
</feature>
<reference evidence="4 5" key="1">
    <citation type="journal article" date="2018" name="Plant J.">
        <title>Genome sequences of Chlorella sorokiniana UTEX 1602 and Micractinium conductrix SAG 241.80: implications to maltose excretion by a green alga.</title>
        <authorList>
            <person name="Arriola M.B."/>
            <person name="Velmurugan N."/>
            <person name="Zhang Y."/>
            <person name="Plunkett M.H."/>
            <person name="Hondzo H."/>
            <person name="Barney B.M."/>
        </authorList>
    </citation>
    <scope>NUCLEOTIDE SEQUENCE [LARGE SCALE GENOMIC DNA]</scope>
    <source>
        <strain evidence="4 5">SAG 241.80</strain>
    </source>
</reference>
<feature type="compositionally biased region" description="Low complexity" evidence="1">
    <location>
        <begin position="739"/>
        <end position="751"/>
    </location>
</feature>
<evidence type="ECO:0000256" key="2">
    <source>
        <dbReference type="SAM" id="SignalP"/>
    </source>
</evidence>
<keyword evidence="2" id="KW-0732">Signal</keyword>
<evidence type="ECO:0000313" key="5">
    <source>
        <dbReference type="Proteomes" id="UP000239649"/>
    </source>
</evidence>
<feature type="chain" id="PRO_5015113453" evidence="2">
    <location>
        <begin position="18"/>
        <end position="958"/>
    </location>
</feature>
<dbReference type="OrthoDB" id="541671at2759"/>
<feature type="region of interest" description="Disordered" evidence="1">
    <location>
        <begin position="701"/>
        <end position="756"/>
    </location>
</feature>
<feature type="compositionally biased region" description="Low complexity" evidence="1">
    <location>
        <begin position="640"/>
        <end position="660"/>
    </location>
</feature>
<dbReference type="SUPFAM" id="SSF52833">
    <property type="entry name" value="Thioredoxin-like"/>
    <property type="match status" value="1"/>
</dbReference>
<evidence type="ECO:0000256" key="1">
    <source>
        <dbReference type="SAM" id="MobiDB-lite"/>
    </source>
</evidence>
<dbReference type="InterPro" id="IPR001623">
    <property type="entry name" value="DnaJ_domain"/>
</dbReference>
<organism evidence="4 5">
    <name type="scientific">Micractinium conductrix</name>
    <dbReference type="NCBI Taxonomy" id="554055"/>
    <lineage>
        <taxon>Eukaryota</taxon>
        <taxon>Viridiplantae</taxon>
        <taxon>Chlorophyta</taxon>
        <taxon>core chlorophytes</taxon>
        <taxon>Trebouxiophyceae</taxon>
        <taxon>Chlorellales</taxon>
        <taxon>Chlorellaceae</taxon>
        <taxon>Chlorella clade</taxon>
        <taxon>Micractinium</taxon>
    </lineage>
</organism>
<feature type="region of interest" description="Disordered" evidence="1">
    <location>
        <begin position="930"/>
        <end position="958"/>
    </location>
</feature>
<name>A0A2P6V2Y9_9CHLO</name>
<dbReference type="Proteomes" id="UP000239649">
    <property type="component" value="Unassembled WGS sequence"/>
</dbReference>
<feature type="compositionally biased region" description="Low complexity" evidence="1">
    <location>
        <begin position="939"/>
        <end position="958"/>
    </location>
</feature>
<keyword evidence="5" id="KW-1185">Reference proteome</keyword>
<dbReference type="Gene3D" id="1.10.287.110">
    <property type="entry name" value="DnaJ domain"/>
    <property type="match status" value="1"/>
</dbReference>
<feature type="compositionally biased region" description="Low complexity" evidence="1">
    <location>
        <begin position="701"/>
        <end position="719"/>
    </location>
</feature>
<dbReference type="SMART" id="SM00271">
    <property type="entry name" value="DnaJ"/>
    <property type="match status" value="1"/>
</dbReference>
<feature type="region of interest" description="Disordered" evidence="1">
    <location>
        <begin position="640"/>
        <end position="676"/>
    </location>
</feature>
<dbReference type="EMBL" id="LHPF02000037">
    <property type="protein sequence ID" value="PSC68447.1"/>
    <property type="molecule type" value="Genomic_DNA"/>
</dbReference>
<dbReference type="PANTHER" id="PTHR44303:SF2">
    <property type="entry name" value="DNAJ HOMOLOG SUBFAMILY C MEMBER 16"/>
    <property type="match status" value="1"/>
</dbReference>
<feature type="region of interest" description="Disordered" evidence="1">
    <location>
        <begin position="562"/>
        <end position="596"/>
    </location>
</feature>
<dbReference type="STRING" id="554055.A0A2P6V2Y9"/>
<sequence>MPAAFIFLLLLVEGAVGAPDHYAALGVQRDATEAQLRKAYRKAALRHHPDKNPSAKATAEWLRVQEAYEALLLRRSSSASQQQPDDERQRRRAAWQRFWQAPRRPSTIPSDASQQLDTGAFQRLVLGGSGAAWVVQIYADASPYCRVLAGSWETAARELGSLARFGRIDFAAEPMLVRFVASHIGLFDSQQPAKELPVVFGLPAACSSLACARVFNGKFTAPGLRGFAAALLHLAPLPPLSSRPVLLAAWRRAAAARGAAALLVLLPEGQTEPLELLAAAARVRGKLRVAAAGWRPADRALWVEAVGVTSAPALILWCGAAPKPAAVVQASLLTNRIDWSAEVERLSHLAAGPLQAAAGGASKGLAAAAVQLALLASRADLLWQQAAEAAGGALRLVDWRAFAMTTLIAVAICSFKFLLDWLSGKEEAFEGGPASPCSGPTSPVHLGYSRGRLQEMQHSDWEPSPGRYLVLLPVPASSGGGSERLAAQHARQALASLAAMFQRELRLAFRLAPVSHALPRLLAGSGAQLTLAGEPPAALVLHPRRGRFQTAHSFPLTNWSATDFRWPPSSSRSPGPGGQGEPPVSECFPPGPERFPMTEQVLPLKRLRTCDGEHSRVKRQSPPCMHAPPDGMAALPAPAAVAATSPTTPTQPSAMASSSPPAFPQRGQPAQTPQQTLPTIPEMHERDEAADHCPWPLAAARAAARPWQRQRDPAQQQQQCERGLEQPAEGEMEAEGGAEEAAAGAPNATAAGRHRRRTAASAAAELAASQQYHVVLPLHSAIPAAVLSLHSPHAPPRQPPLQAGWAVVPFGPLLPPGSPTRGAGQLLPNGASGAAAAAHWHQQEHQQKVHGMLQSQRQRKPHLGAAGARHAPRDLVTLCSHAQSCGSPGSAAADDWQLLQWADSTPMATDDGHPAGLSLQLPSFLHTAPSTHAALAPASSSGSSDSSDSTSSSDSMEE</sequence>
<evidence type="ECO:0000259" key="3">
    <source>
        <dbReference type="PROSITE" id="PS50076"/>
    </source>
</evidence>
<dbReference type="PANTHER" id="PTHR44303">
    <property type="entry name" value="DNAJ HOMOLOG SUBFAMILY C MEMBER 16"/>
    <property type="match status" value="1"/>
</dbReference>
<protein>
    <submittedName>
        <fullName evidence="4">DnaJ-like protein subfamily C member 10 isoform X1 isoform A</fullName>
    </submittedName>
</protein>
<dbReference type="PRINTS" id="PR00625">
    <property type="entry name" value="JDOMAIN"/>
</dbReference>
<dbReference type="CDD" id="cd06257">
    <property type="entry name" value="DnaJ"/>
    <property type="match status" value="1"/>
</dbReference>
<proteinExistence type="predicted"/>